<reference evidence="3" key="2">
    <citation type="submission" date="2020-09" db="EMBL/GenBank/DDBJ databases">
        <authorList>
            <person name="Sun Q."/>
            <person name="Zhou Y."/>
        </authorList>
    </citation>
    <scope>NUCLEOTIDE SEQUENCE</scope>
    <source>
        <strain evidence="3">CGMCC 4.7430</strain>
    </source>
</reference>
<evidence type="ECO:0008006" key="5">
    <source>
        <dbReference type="Google" id="ProtNLM"/>
    </source>
</evidence>
<sequence>MTNGVRHALGLVAGLLLPPLIGLALIYGTTELTVTMQRLFGFSWVGFGLLMVSAIGLAFLAGSRLSPVASLLGGLLFTLLGSLPLLELTLRIRILPRGFLPGMLNIGYQNLSYQGILLIIGVLLLAASAFPSRWRGARLAFDPSTGPYGPSYPPAQHRSSHAQQAPSYPPGPYGPSGSSGPQGSSRSSGPYGPSGPSGPQGPPGSQGPSGSPDQYGSRPSGSPDRPGGADPYARDPYSSDVPRPDATRPMHRE</sequence>
<feature type="transmembrane region" description="Helical" evidence="2">
    <location>
        <begin position="68"/>
        <end position="90"/>
    </location>
</feature>
<organism evidence="3 4">
    <name type="scientific">Nonomuraea glycinis</name>
    <dbReference type="NCBI Taxonomy" id="2047744"/>
    <lineage>
        <taxon>Bacteria</taxon>
        <taxon>Bacillati</taxon>
        <taxon>Actinomycetota</taxon>
        <taxon>Actinomycetes</taxon>
        <taxon>Streptosporangiales</taxon>
        <taxon>Streptosporangiaceae</taxon>
        <taxon>Nonomuraea</taxon>
    </lineage>
</organism>
<keyword evidence="2" id="KW-0812">Transmembrane</keyword>
<dbReference type="EMBL" id="BMNK01000018">
    <property type="protein sequence ID" value="GGP15519.1"/>
    <property type="molecule type" value="Genomic_DNA"/>
</dbReference>
<evidence type="ECO:0000313" key="3">
    <source>
        <dbReference type="EMBL" id="GGP15519.1"/>
    </source>
</evidence>
<gene>
    <name evidence="3" type="ORF">GCM10012278_75710</name>
</gene>
<feature type="compositionally biased region" description="Basic and acidic residues" evidence="1">
    <location>
        <begin position="242"/>
        <end position="253"/>
    </location>
</feature>
<dbReference type="Proteomes" id="UP000660745">
    <property type="component" value="Unassembled WGS sequence"/>
</dbReference>
<name>A0A918ACE6_9ACTN</name>
<feature type="transmembrane region" description="Helical" evidence="2">
    <location>
        <begin position="6"/>
        <end position="27"/>
    </location>
</feature>
<feature type="compositionally biased region" description="Low complexity" evidence="1">
    <location>
        <begin position="206"/>
        <end position="217"/>
    </location>
</feature>
<evidence type="ECO:0000256" key="2">
    <source>
        <dbReference type="SAM" id="Phobius"/>
    </source>
</evidence>
<keyword evidence="2" id="KW-1133">Transmembrane helix</keyword>
<dbReference type="RefSeq" id="WP_189143555.1">
    <property type="nucleotide sequence ID" value="NZ_BMNK01000018.1"/>
</dbReference>
<keyword evidence="2" id="KW-0472">Membrane</keyword>
<accession>A0A918ACE6</accession>
<feature type="region of interest" description="Disordered" evidence="1">
    <location>
        <begin position="148"/>
        <end position="253"/>
    </location>
</feature>
<protein>
    <recommendedName>
        <fullName evidence="5">Collagen-like protein</fullName>
    </recommendedName>
</protein>
<feature type="compositionally biased region" description="Low complexity" evidence="1">
    <location>
        <begin position="175"/>
        <end position="191"/>
    </location>
</feature>
<evidence type="ECO:0000313" key="4">
    <source>
        <dbReference type="Proteomes" id="UP000660745"/>
    </source>
</evidence>
<proteinExistence type="predicted"/>
<keyword evidence="4" id="KW-1185">Reference proteome</keyword>
<feature type="transmembrane region" description="Helical" evidence="2">
    <location>
        <begin position="39"/>
        <end position="62"/>
    </location>
</feature>
<feature type="transmembrane region" description="Helical" evidence="2">
    <location>
        <begin position="111"/>
        <end position="130"/>
    </location>
</feature>
<reference evidence="3" key="1">
    <citation type="journal article" date="2014" name="Int. J. Syst. Evol. Microbiol.">
        <title>Complete genome sequence of Corynebacterium casei LMG S-19264T (=DSM 44701T), isolated from a smear-ripened cheese.</title>
        <authorList>
            <consortium name="US DOE Joint Genome Institute (JGI-PGF)"/>
            <person name="Walter F."/>
            <person name="Albersmeier A."/>
            <person name="Kalinowski J."/>
            <person name="Ruckert C."/>
        </authorList>
    </citation>
    <scope>NUCLEOTIDE SEQUENCE</scope>
    <source>
        <strain evidence="3">CGMCC 4.7430</strain>
    </source>
</reference>
<dbReference type="AlphaFoldDB" id="A0A918ACE6"/>
<comment type="caution">
    <text evidence="3">The sequence shown here is derived from an EMBL/GenBank/DDBJ whole genome shotgun (WGS) entry which is preliminary data.</text>
</comment>
<evidence type="ECO:0000256" key="1">
    <source>
        <dbReference type="SAM" id="MobiDB-lite"/>
    </source>
</evidence>